<organism evidence="2 3">
    <name type="scientific">Scytonema hofmannii FACHB-248</name>
    <dbReference type="NCBI Taxonomy" id="1842502"/>
    <lineage>
        <taxon>Bacteria</taxon>
        <taxon>Bacillati</taxon>
        <taxon>Cyanobacteriota</taxon>
        <taxon>Cyanophyceae</taxon>
        <taxon>Nostocales</taxon>
        <taxon>Scytonemataceae</taxon>
        <taxon>Scytonema</taxon>
    </lineage>
</organism>
<dbReference type="SUPFAM" id="SSF47413">
    <property type="entry name" value="lambda repressor-like DNA-binding domains"/>
    <property type="match status" value="1"/>
</dbReference>
<evidence type="ECO:0000313" key="2">
    <source>
        <dbReference type="EMBL" id="MBD2608208.1"/>
    </source>
</evidence>
<evidence type="ECO:0000313" key="3">
    <source>
        <dbReference type="Proteomes" id="UP000660380"/>
    </source>
</evidence>
<dbReference type="SMART" id="SM00530">
    <property type="entry name" value="HTH_XRE"/>
    <property type="match status" value="1"/>
</dbReference>
<dbReference type="Gene3D" id="1.10.260.40">
    <property type="entry name" value="lambda repressor-like DNA-binding domains"/>
    <property type="match status" value="1"/>
</dbReference>
<dbReference type="InterPro" id="IPR010982">
    <property type="entry name" value="Lambda_DNA-bd_dom_sf"/>
</dbReference>
<feature type="domain" description="HTH cro/C1-type" evidence="1">
    <location>
        <begin position="42"/>
        <end position="96"/>
    </location>
</feature>
<dbReference type="InterPro" id="IPR001387">
    <property type="entry name" value="Cro/C1-type_HTH"/>
</dbReference>
<dbReference type="Pfam" id="PF13560">
    <property type="entry name" value="HTH_31"/>
    <property type="match status" value="1"/>
</dbReference>
<dbReference type="CDD" id="cd00093">
    <property type="entry name" value="HTH_XRE"/>
    <property type="match status" value="1"/>
</dbReference>
<proteinExistence type="predicted"/>
<name>A0ABR8GXR6_9CYAN</name>
<sequence>MKNNPYLGSDAIAFLNAIVPDTPETRSVEQQELFRLALTQAMREVRKQAGLTQEQLAERLGVGQSWVSKLESANNDRTFESVIAYLEALGAKLELSLVLRGEVISVNCKDAVAADVVKKTR</sequence>
<dbReference type="EMBL" id="JACJTA010000086">
    <property type="protein sequence ID" value="MBD2608208.1"/>
    <property type="molecule type" value="Genomic_DNA"/>
</dbReference>
<dbReference type="PROSITE" id="PS50943">
    <property type="entry name" value="HTH_CROC1"/>
    <property type="match status" value="1"/>
</dbReference>
<dbReference type="Proteomes" id="UP000660380">
    <property type="component" value="Unassembled WGS sequence"/>
</dbReference>
<reference evidence="2 3" key="1">
    <citation type="journal article" date="2020" name="ISME J.">
        <title>Comparative genomics reveals insights into cyanobacterial evolution and habitat adaptation.</title>
        <authorList>
            <person name="Chen M.Y."/>
            <person name="Teng W.K."/>
            <person name="Zhao L."/>
            <person name="Hu C.X."/>
            <person name="Zhou Y.K."/>
            <person name="Han B.P."/>
            <person name="Song L.R."/>
            <person name="Shu W.S."/>
        </authorList>
    </citation>
    <scope>NUCLEOTIDE SEQUENCE [LARGE SCALE GENOMIC DNA]</scope>
    <source>
        <strain evidence="2 3">FACHB-248</strain>
    </source>
</reference>
<dbReference type="RefSeq" id="WP_063628740.1">
    <property type="nucleotide sequence ID" value="NZ_JACJTA010000086.1"/>
</dbReference>
<gene>
    <name evidence="2" type="ORF">H6G81_27765</name>
</gene>
<evidence type="ECO:0000259" key="1">
    <source>
        <dbReference type="PROSITE" id="PS50943"/>
    </source>
</evidence>
<keyword evidence="3" id="KW-1185">Reference proteome</keyword>
<accession>A0ABR8GXR6</accession>
<comment type="caution">
    <text evidence="2">The sequence shown here is derived from an EMBL/GenBank/DDBJ whole genome shotgun (WGS) entry which is preliminary data.</text>
</comment>
<protein>
    <submittedName>
        <fullName evidence="2">Helix-turn-helix transcriptional regulator</fullName>
    </submittedName>
</protein>